<dbReference type="PROSITE" id="PS00160">
    <property type="entry name" value="ALDOLASE_KDPG_KHG_2"/>
    <property type="match status" value="1"/>
</dbReference>
<evidence type="ECO:0000313" key="7">
    <source>
        <dbReference type="Proteomes" id="UP000295293"/>
    </source>
</evidence>
<evidence type="ECO:0000256" key="5">
    <source>
        <dbReference type="ARBA" id="ARBA00023277"/>
    </source>
</evidence>
<dbReference type="Proteomes" id="UP000295293">
    <property type="component" value="Unassembled WGS sequence"/>
</dbReference>
<evidence type="ECO:0000256" key="2">
    <source>
        <dbReference type="ARBA" id="ARBA00006906"/>
    </source>
</evidence>
<reference evidence="6 7" key="1">
    <citation type="submission" date="2019-03" db="EMBL/GenBank/DDBJ databases">
        <title>Genomic Encyclopedia of Type Strains, Phase IV (KMG-IV): sequencing the most valuable type-strain genomes for metagenomic binning, comparative biology and taxonomic classification.</title>
        <authorList>
            <person name="Goeker M."/>
        </authorList>
    </citation>
    <scope>NUCLEOTIDE SEQUENCE [LARGE SCALE GENOMIC DNA]</scope>
    <source>
        <strain evidence="6 7">DSM 21667</strain>
    </source>
</reference>
<proteinExistence type="inferred from homology"/>
<dbReference type="SUPFAM" id="SSF51569">
    <property type="entry name" value="Aldolase"/>
    <property type="match status" value="1"/>
</dbReference>
<dbReference type="InterPro" id="IPR031338">
    <property type="entry name" value="KDPG/KHG_AS_2"/>
</dbReference>
<dbReference type="RefSeq" id="WP_243745915.1">
    <property type="nucleotide sequence ID" value="NZ_SNZH01000001.1"/>
</dbReference>
<comment type="caution">
    <text evidence="6">The sequence shown here is derived from an EMBL/GenBank/DDBJ whole genome shotgun (WGS) entry which is preliminary data.</text>
</comment>
<dbReference type="InterPro" id="IPR013785">
    <property type="entry name" value="Aldolase_TIM"/>
</dbReference>
<dbReference type="InterPro" id="IPR000887">
    <property type="entry name" value="Aldlse_KDPG_KHG"/>
</dbReference>
<keyword evidence="4" id="KW-0456">Lyase</keyword>
<dbReference type="EMBL" id="SNZH01000001">
    <property type="protein sequence ID" value="TDR48419.1"/>
    <property type="molecule type" value="Genomic_DNA"/>
</dbReference>
<organism evidence="6 7">
    <name type="scientific">Tahibacter aquaticus</name>
    <dbReference type="NCBI Taxonomy" id="520092"/>
    <lineage>
        <taxon>Bacteria</taxon>
        <taxon>Pseudomonadati</taxon>
        <taxon>Pseudomonadota</taxon>
        <taxon>Gammaproteobacteria</taxon>
        <taxon>Lysobacterales</taxon>
        <taxon>Rhodanobacteraceae</taxon>
        <taxon>Tahibacter</taxon>
    </lineage>
</organism>
<comment type="pathway">
    <text evidence="1">Carbohydrate acid metabolism.</text>
</comment>
<evidence type="ECO:0000313" key="6">
    <source>
        <dbReference type="EMBL" id="TDR48419.1"/>
    </source>
</evidence>
<keyword evidence="7" id="KW-1185">Reference proteome</keyword>
<name>A0A4R6Z9T5_9GAMM</name>
<keyword evidence="5" id="KW-0119">Carbohydrate metabolism</keyword>
<dbReference type="GO" id="GO:0016829">
    <property type="term" value="F:lyase activity"/>
    <property type="evidence" value="ECO:0007669"/>
    <property type="project" value="UniProtKB-KW"/>
</dbReference>
<dbReference type="Gene3D" id="3.20.20.70">
    <property type="entry name" value="Aldolase class I"/>
    <property type="match status" value="1"/>
</dbReference>
<dbReference type="CDD" id="cd00452">
    <property type="entry name" value="KDPG_aldolase"/>
    <property type="match status" value="1"/>
</dbReference>
<protein>
    <submittedName>
        <fullName evidence="6">2-keto-3-deoxy-phosphogalactonate aldolase</fullName>
    </submittedName>
</protein>
<evidence type="ECO:0000256" key="1">
    <source>
        <dbReference type="ARBA" id="ARBA00004761"/>
    </source>
</evidence>
<gene>
    <name evidence="6" type="ORF">DFR29_10139</name>
</gene>
<comment type="subunit">
    <text evidence="3">Homotrimer.</text>
</comment>
<dbReference type="AlphaFoldDB" id="A0A4R6Z9T5"/>
<comment type="similarity">
    <text evidence="2">Belongs to the KHG/KDPG aldolase family.</text>
</comment>
<dbReference type="PANTHER" id="PTHR30246">
    <property type="entry name" value="2-KETO-3-DEOXY-6-PHOSPHOGLUCONATE ALDOLASE"/>
    <property type="match status" value="1"/>
</dbReference>
<sequence>MAGQALTVQARLSMLARSPIVAILRGLTPDRAVEVAAALLDAGIGTIEVPLNSPDALHSIRLLSERYGEHALIGAGTVLDAGEVAAVAAAGGQLIVSPNTDRGVIAASCAAGLVCLPGVFTPSEAFQALAAGAHGLKLFPADVLGPAGLRALRAVLPAATRVFAVGGVCSTNLADWRTAGADGVGIGATLFRPGMDGAGIRRTAQELVRAWAAASA</sequence>
<evidence type="ECO:0000256" key="3">
    <source>
        <dbReference type="ARBA" id="ARBA00011233"/>
    </source>
</evidence>
<evidence type="ECO:0000256" key="4">
    <source>
        <dbReference type="ARBA" id="ARBA00023239"/>
    </source>
</evidence>
<dbReference type="PANTHER" id="PTHR30246:SF1">
    <property type="entry name" value="2-DEHYDRO-3-DEOXY-6-PHOSPHOGALACTONATE ALDOLASE-RELATED"/>
    <property type="match status" value="1"/>
</dbReference>
<accession>A0A4R6Z9T5</accession>
<dbReference type="NCBIfam" id="NF006600">
    <property type="entry name" value="PRK09140.1"/>
    <property type="match status" value="1"/>
</dbReference>
<dbReference type="Pfam" id="PF01081">
    <property type="entry name" value="Aldolase"/>
    <property type="match status" value="1"/>
</dbReference>